<gene>
    <name evidence="3" type="primary">cwlC_2</name>
    <name evidence="3" type="ORF">A21D_03503</name>
</gene>
<dbReference type="KEGG" id="vpn:A21D_03503"/>
<evidence type="ECO:0000256" key="1">
    <source>
        <dbReference type="ARBA" id="ARBA00022801"/>
    </source>
</evidence>
<accession>A0A2K9J3L2</accession>
<organism evidence="3 4">
    <name type="scientific">Virgibacillus dokdonensis</name>
    <dbReference type="NCBI Taxonomy" id="302167"/>
    <lineage>
        <taxon>Bacteria</taxon>
        <taxon>Bacillati</taxon>
        <taxon>Bacillota</taxon>
        <taxon>Bacilli</taxon>
        <taxon>Bacillales</taxon>
        <taxon>Bacillaceae</taxon>
        <taxon>Virgibacillus</taxon>
    </lineage>
</organism>
<dbReference type="RefSeq" id="WP_101933945.1">
    <property type="nucleotide sequence ID" value="NZ_CP018622.1"/>
</dbReference>
<dbReference type="Gene3D" id="3.40.630.40">
    <property type="entry name" value="Zn-dependent exopeptidases"/>
    <property type="match status" value="1"/>
</dbReference>
<keyword evidence="1 3" id="KW-0378">Hydrolase</keyword>
<dbReference type="Pfam" id="PF01520">
    <property type="entry name" value="Amidase_3"/>
    <property type="match status" value="1"/>
</dbReference>
<dbReference type="InterPro" id="IPR002508">
    <property type="entry name" value="MurNAc-LAA_cat"/>
</dbReference>
<proteinExistence type="predicted"/>
<dbReference type="GO" id="GO:0008745">
    <property type="term" value="F:N-acetylmuramoyl-L-alanine amidase activity"/>
    <property type="evidence" value="ECO:0007669"/>
    <property type="project" value="UniProtKB-EC"/>
</dbReference>
<evidence type="ECO:0000313" key="4">
    <source>
        <dbReference type="Proteomes" id="UP000234237"/>
    </source>
</evidence>
<dbReference type="GO" id="GO:0030288">
    <property type="term" value="C:outer membrane-bounded periplasmic space"/>
    <property type="evidence" value="ECO:0007669"/>
    <property type="project" value="TreeGrafter"/>
</dbReference>
<feature type="domain" description="MurNAc-LAA" evidence="2">
    <location>
        <begin position="64"/>
        <end position="176"/>
    </location>
</feature>
<dbReference type="EC" id="3.5.1.28" evidence="3"/>
<evidence type="ECO:0000313" key="3">
    <source>
        <dbReference type="EMBL" id="AUJ26537.1"/>
    </source>
</evidence>
<dbReference type="Proteomes" id="UP000234237">
    <property type="component" value="Chromosome"/>
</dbReference>
<evidence type="ECO:0000259" key="2">
    <source>
        <dbReference type="SMART" id="SM00646"/>
    </source>
</evidence>
<dbReference type="SMART" id="SM00646">
    <property type="entry name" value="Ami_3"/>
    <property type="match status" value="1"/>
</dbReference>
<dbReference type="GO" id="GO:0009253">
    <property type="term" value="P:peptidoglycan catabolic process"/>
    <property type="evidence" value="ECO:0007669"/>
    <property type="project" value="InterPro"/>
</dbReference>
<dbReference type="AlphaFoldDB" id="A0A2K9J3L2"/>
<name>A0A2K9J3L2_9BACI</name>
<protein>
    <submittedName>
        <fullName evidence="3">Sporulation-specific N-acetylmuramoyl-L-alanine amidase</fullName>
        <ecNumber evidence="3">3.5.1.28</ecNumber>
    </submittedName>
</protein>
<reference evidence="4" key="1">
    <citation type="submission" date="2016-11" db="EMBL/GenBank/DDBJ databases">
        <title>Complete genome sequence of Virgibacillus pantothenticus 21D, a halophilic bacterium isolated from the deep hypersaline anoxic basin Discovery in the Mediterranean Sea.</title>
        <authorList>
            <person name="Zeaiter Z."/>
            <person name="Booth J.M."/>
            <person name="Prosdocimi E.M."/>
            <person name="Mapelli F."/>
            <person name="Fusi M."/>
            <person name="Daffonchio D."/>
            <person name="Borin S."/>
            <person name="Crotti E."/>
        </authorList>
    </citation>
    <scope>NUCLEOTIDE SEQUENCE [LARGE SCALE GENOMIC DNA]</scope>
    <source>
        <strain evidence="4">21D</strain>
    </source>
</reference>
<dbReference type="SUPFAM" id="SSF53187">
    <property type="entry name" value="Zn-dependent exopeptidases"/>
    <property type="match status" value="1"/>
</dbReference>
<dbReference type="InterPro" id="IPR050695">
    <property type="entry name" value="N-acetylmuramoyl_amidase_3"/>
</dbReference>
<dbReference type="PANTHER" id="PTHR30404:SF0">
    <property type="entry name" value="N-ACETYLMURAMOYL-L-ALANINE AMIDASE AMIC"/>
    <property type="match status" value="1"/>
</dbReference>
<dbReference type="EMBL" id="CP018622">
    <property type="protein sequence ID" value="AUJ26537.1"/>
    <property type="molecule type" value="Genomic_DNA"/>
</dbReference>
<dbReference type="PANTHER" id="PTHR30404">
    <property type="entry name" value="N-ACETYLMURAMOYL-L-ALANINE AMIDASE"/>
    <property type="match status" value="1"/>
</dbReference>
<sequence>MVKVYIDPGHGGKDPGALGNGLMEKNVTLAIGKKVRDYLINDYDFVKVRMSRTTDKTVALEDRVKDANKWGASVFISIHINSFNESTSGYEDYIHETLSTNSIDGQLQDALHEEIIKVNGLRDRGQKKADFHVLRESDMPSVLTENGFIDNAKDAAKMKQTSWIKAVAKAHAKAIANYLYNQGDGKMKYRLRTGKFDFAEDLVTAKKAIKENFNWVLYEVPESLNWNPGYRIITGAAFNSLKEAEEAQSKLRDTIPGYAVYVIEA</sequence>
<dbReference type="CDD" id="cd02696">
    <property type="entry name" value="MurNAc-LAA"/>
    <property type="match status" value="1"/>
</dbReference>